<dbReference type="SMART" id="SM00389">
    <property type="entry name" value="HOX"/>
    <property type="match status" value="1"/>
</dbReference>
<evidence type="ECO:0000313" key="9">
    <source>
        <dbReference type="EMBL" id="KAG5921817.1"/>
    </source>
</evidence>
<dbReference type="GO" id="GO:0000977">
    <property type="term" value="F:RNA polymerase II transcription regulatory region sequence-specific DNA binding"/>
    <property type="evidence" value="ECO:0007669"/>
    <property type="project" value="TreeGrafter"/>
</dbReference>
<feature type="region of interest" description="Disordered" evidence="7">
    <location>
        <begin position="1"/>
        <end position="71"/>
    </location>
</feature>
<evidence type="ECO:0000256" key="1">
    <source>
        <dbReference type="ARBA" id="ARBA00004123"/>
    </source>
</evidence>
<evidence type="ECO:0000256" key="6">
    <source>
        <dbReference type="RuleBase" id="RU000682"/>
    </source>
</evidence>
<evidence type="ECO:0000256" key="3">
    <source>
        <dbReference type="ARBA" id="ARBA00023155"/>
    </source>
</evidence>
<dbReference type="EMBL" id="SRPY01000544">
    <property type="protein sequence ID" value="KAG5921817.1"/>
    <property type="molecule type" value="Genomic_DNA"/>
</dbReference>
<dbReference type="PANTHER" id="PTHR24208:SF166">
    <property type="entry name" value="LIM HOMEOBOX TRANSCRIPTION FACTOR 1 ALPHA, ISOFORM B"/>
    <property type="match status" value="1"/>
</dbReference>
<feature type="DNA-binding region" description="Homeobox" evidence="5">
    <location>
        <begin position="106"/>
        <end position="166"/>
    </location>
</feature>
<dbReference type="GO" id="GO:0000981">
    <property type="term" value="F:DNA-binding transcription factor activity, RNA polymerase II-specific"/>
    <property type="evidence" value="ECO:0007669"/>
    <property type="project" value="TreeGrafter"/>
</dbReference>
<reference evidence="9" key="1">
    <citation type="journal article" date="2020" name="bioRxiv">
        <title>Whole genome comparisons of ergot fungi reveals the divergence and evolution of species within the genus Claviceps are the result of varying mechanisms driving genome evolution and host range expansion.</title>
        <authorList>
            <person name="Wyka S.A."/>
            <person name="Mondo S.J."/>
            <person name="Liu M."/>
            <person name="Dettman J."/>
            <person name="Nalam V."/>
            <person name="Broders K.D."/>
        </authorList>
    </citation>
    <scope>NUCLEOTIDE SEQUENCE</scope>
    <source>
        <strain evidence="9">CCC 489</strain>
    </source>
</reference>
<keyword evidence="10" id="KW-1185">Reference proteome</keyword>
<feature type="compositionally biased region" description="Polar residues" evidence="7">
    <location>
        <begin position="41"/>
        <end position="56"/>
    </location>
</feature>
<comment type="subcellular location">
    <subcellularLocation>
        <location evidence="1 5 6">Nucleus</location>
    </subcellularLocation>
</comment>
<evidence type="ECO:0000313" key="10">
    <source>
        <dbReference type="Proteomes" id="UP000811619"/>
    </source>
</evidence>
<dbReference type="OrthoDB" id="6159439at2759"/>
<comment type="caution">
    <text evidence="9">The sequence shown here is derived from an EMBL/GenBank/DDBJ whole genome shotgun (WGS) entry which is preliminary data.</text>
</comment>
<evidence type="ECO:0000259" key="8">
    <source>
        <dbReference type="PROSITE" id="PS50071"/>
    </source>
</evidence>
<evidence type="ECO:0000256" key="7">
    <source>
        <dbReference type="SAM" id="MobiDB-lite"/>
    </source>
</evidence>
<dbReference type="SUPFAM" id="SSF46689">
    <property type="entry name" value="Homeodomain-like"/>
    <property type="match status" value="1"/>
</dbReference>
<evidence type="ECO:0000256" key="5">
    <source>
        <dbReference type="PROSITE-ProRule" id="PRU00108"/>
    </source>
</evidence>
<organism evidence="9 10">
    <name type="scientific">Claviceps africana</name>
    <dbReference type="NCBI Taxonomy" id="83212"/>
    <lineage>
        <taxon>Eukaryota</taxon>
        <taxon>Fungi</taxon>
        <taxon>Dikarya</taxon>
        <taxon>Ascomycota</taxon>
        <taxon>Pezizomycotina</taxon>
        <taxon>Sordariomycetes</taxon>
        <taxon>Hypocreomycetidae</taxon>
        <taxon>Hypocreales</taxon>
        <taxon>Clavicipitaceae</taxon>
        <taxon>Claviceps</taxon>
    </lineage>
</organism>
<dbReference type="Pfam" id="PF00046">
    <property type="entry name" value="Homeodomain"/>
    <property type="match status" value="1"/>
</dbReference>
<gene>
    <name evidence="9" type="ORF">E4U42_005703</name>
</gene>
<dbReference type="GO" id="GO:0005634">
    <property type="term" value="C:nucleus"/>
    <property type="evidence" value="ECO:0007669"/>
    <property type="project" value="UniProtKB-SubCell"/>
</dbReference>
<keyword evidence="3 5" id="KW-0371">Homeobox</keyword>
<name>A0A8K0NJU4_9HYPO</name>
<feature type="region of interest" description="Disordered" evidence="7">
    <location>
        <begin position="380"/>
        <end position="411"/>
    </location>
</feature>
<feature type="domain" description="Homeobox" evidence="8">
    <location>
        <begin position="104"/>
        <end position="165"/>
    </location>
</feature>
<evidence type="ECO:0000256" key="2">
    <source>
        <dbReference type="ARBA" id="ARBA00023125"/>
    </source>
</evidence>
<feature type="compositionally biased region" description="Polar residues" evidence="7">
    <location>
        <begin position="380"/>
        <end position="391"/>
    </location>
</feature>
<dbReference type="InterPro" id="IPR050453">
    <property type="entry name" value="LIM_Homeobox_TF"/>
</dbReference>
<dbReference type="InterPro" id="IPR009057">
    <property type="entry name" value="Homeodomain-like_sf"/>
</dbReference>
<dbReference type="CDD" id="cd00086">
    <property type="entry name" value="homeodomain"/>
    <property type="match status" value="1"/>
</dbReference>
<protein>
    <recommendedName>
        <fullName evidence="8">Homeobox domain-containing protein</fullName>
    </recommendedName>
</protein>
<dbReference type="AlphaFoldDB" id="A0A8K0NJU4"/>
<evidence type="ECO:0000256" key="4">
    <source>
        <dbReference type="ARBA" id="ARBA00023242"/>
    </source>
</evidence>
<dbReference type="PROSITE" id="PS50071">
    <property type="entry name" value="HOMEOBOX_2"/>
    <property type="match status" value="1"/>
</dbReference>
<accession>A0A8K0NJU4</accession>
<dbReference type="Gene3D" id="1.10.10.60">
    <property type="entry name" value="Homeodomain-like"/>
    <property type="match status" value="1"/>
</dbReference>
<dbReference type="PANTHER" id="PTHR24208">
    <property type="entry name" value="LIM/HOMEOBOX PROTEIN LHX"/>
    <property type="match status" value="1"/>
</dbReference>
<keyword evidence="4 5" id="KW-0539">Nucleus</keyword>
<keyword evidence="2 5" id="KW-0238">DNA-binding</keyword>
<dbReference type="InterPro" id="IPR001356">
    <property type="entry name" value="HD"/>
</dbReference>
<proteinExistence type="predicted"/>
<feature type="compositionally biased region" description="Polar residues" evidence="7">
    <location>
        <begin position="21"/>
        <end position="33"/>
    </location>
</feature>
<dbReference type="Proteomes" id="UP000811619">
    <property type="component" value="Unassembled WGS sequence"/>
</dbReference>
<sequence length="526" mass="57488">MTPDPGRRPFQSRTLDEESESNSPLAFKPSSTVAEEKSDNRGPSSGAEQLSLSKPSGSDEWGEDDPNPHAASREADYEIEDNDEDITEGELQSHGQIMAERLAAHRKLKRFRLTHQQTRFLMSEFAKQPHPDASHRERLSREIPGLSPRQVQVWFQNRRAKIKRLTADDRERMIRMRAVPDDFDNVQALHSPYGAVRGVATNLCPSNLGHMSSIFSHQGAASLLNTRRGAEDSYLPLTELTPSFGSTEFGESGPMNVSDIGSSVSSLYQDRFATSNASSPCPSDIGARNCGPYWHSGSSNSMGGTGESNKTDLRESQSIRGRNWAPRTALEALQTPLGIYQGDNPGASSSERQVEVYNCHFGTPVSAGFLGMESRTYSGNTPVMGRSSDSTMLKKESGQSRTESPPATASGQLIMDFGVSDRYRTAGLASSRPPAQDRGHALPPLRCDIFSCQTNYSRGAMTSPLDISSERTFPSPGVKAAKYWISQQLSAPKLAASEYSLTRPLEPPVPDRNAGSEVQNLFEHGV</sequence>
<feature type="region of interest" description="Disordered" evidence="7">
    <location>
        <begin position="297"/>
        <end position="319"/>
    </location>
</feature>
<feature type="compositionally biased region" description="Polar residues" evidence="7">
    <location>
        <begin position="399"/>
        <end position="411"/>
    </location>
</feature>